<accession>A0AA86QW18</accession>
<evidence type="ECO:0000256" key="2">
    <source>
        <dbReference type="SAM" id="Phobius"/>
    </source>
</evidence>
<comment type="caution">
    <text evidence="4">The sequence shown here is derived from an EMBL/GenBank/DDBJ whole genome shotgun (WGS) entry which is preliminary data.</text>
</comment>
<dbReference type="SUPFAM" id="SSF46689">
    <property type="entry name" value="Homeodomain-like"/>
    <property type="match status" value="1"/>
</dbReference>
<evidence type="ECO:0000259" key="3">
    <source>
        <dbReference type="PROSITE" id="PS50090"/>
    </source>
</evidence>
<dbReference type="Pfam" id="PF00249">
    <property type="entry name" value="Myb_DNA-binding"/>
    <property type="match status" value="1"/>
</dbReference>
<dbReference type="InterPro" id="IPR001005">
    <property type="entry name" value="SANT/Myb"/>
</dbReference>
<sequence length="143" mass="17283">MLNSVNQITMIPYISFIQIFHLCNAIHLILFKKLLIAIIIPIPQTQIFNQQLIQINLLQQIERTKNQIKKKQIQNNNKIRQSDKRSRWTQKQDEELIQQINQIGIENYKQIKVQNKTGSQVYFRLRNVYYLNIEKFKQLQKFQ</sequence>
<name>A0AA86QW18_9EUKA</name>
<dbReference type="CDD" id="cd00167">
    <property type="entry name" value="SANT"/>
    <property type="match status" value="1"/>
</dbReference>
<protein>
    <submittedName>
        <fullName evidence="4">SANT/Myb domain</fullName>
    </submittedName>
    <submittedName>
        <fullName evidence="5">SANT/Myb_domain</fullName>
    </submittedName>
</protein>
<dbReference type="Gene3D" id="1.10.10.60">
    <property type="entry name" value="Homeodomain-like"/>
    <property type="match status" value="1"/>
</dbReference>
<keyword evidence="6" id="KW-1185">Reference proteome</keyword>
<reference evidence="4" key="1">
    <citation type="submission" date="2023-06" db="EMBL/GenBank/DDBJ databases">
        <authorList>
            <person name="Kurt Z."/>
        </authorList>
    </citation>
    <scope>NUCLEOTIDE SEQUENCE</scope>
</reference>
<dbReference type="PROSITE" id="PS50090">
    <property type="entry name" value="MYB_LIKE"/>
    <property type="match status" value="1"/>
</dbReference>
<keyword evidence="2" id="KW-0472">Membrane</keyword>
<dbReference type="AlphaFoldDB" id="A0AA86QW18"/>
<evidence type="ECO:0000313" key="5">
    <source>
        <dbReference type="EMBL" id="CAL6069645.1"/>
    </source>
</evidence>
<dbReference type="InterPro" id="IPR009057">
    <property type="entry name" value="Homeodomain-like_sf"/>
</dbReference>
<proteinExistence type="predicted"/>
<feature type="coiled-coil region" evidence="1">
    <location>
        <begin position="54"/>
        <end position="81"/>
    </location>
</feature>
<evidence type="ECO:0000256" key="1">
    <source>
        <dbReference type="SAM" id="Coils"/>
    </source>
</evidence>
<feature type="transmembrane region" description="Helical" evidence="2">
    <location>
        <begin position="12"/>
        <end position="31"/>
    </location>
</feature>
<gene>
    <name evidence="5" type="ORF">HINF_LOCUS54075</name>
    <name evidence="4" type="ORF">HINF_LOCUS54741</name>
</gene>
<evidence type="ECO:0000313" key="4">
    <source>
        <dbReference type="EMBL" id="CAI9967096.1"/>
    </source>
</evidence>
<reference evidence="5 6" key="2">
    <citation type="submission" date="2024-07" db="EMBL/GenBank/DDBJ databases">
        <authorList>
            <person name="Akdeniz Z."/>
        </authorList>
    </citation>
    <scope>NUCLEOTIDE SEQUENCE [LARGE SCALE GENOMIC DNA]</scope>
</reference>
<dbReference type="Proteomes" id="UP001642409">
    <property type="component" value="Unassembled WGS sequence"/>
</dbReference>
<feature type="domain" description="Myb-like" evidence="3">
    <location>
        <begin position="80"/>
        <end position="129"/>
    </location>
</feature>
<keyword evidence="2" id="KW-0812">Transmembrane</keyword>
<keyword evidence="1" id="KW-0175">Coiled coil</keyword>
<organism evidence="4">
    <name type="scientific">Hexamita inflata</name>
    <dbReference type="NCBI Taxonomy" id="28002"/>
    <lineage>
        <taxon>Eukaryota</taxon>
        <taxon>Metamonada</taxon>
        <taxon>Diplomonadida</taxon>
        <taxon>Hexamitidae</taxon>
        <taxon>Hexamitinae</taxon>
        <taxon>Hexamita</taxon>
    </lineage>
</organism>
<dbReference type="EMBL" id="CATOUU010001012">
    <property type="protein sequence ID" value="CAI9967096.1"/>
    <property type="molecule type" value="Genomic_DNA"/>
</dbReference>
<keyword evidence="2" id="KW-1133">Transmembrane helix</keyword>
<evidence type="ECO:0000313" key="6">
    <source>
        <dbReference type="Proteomes" id="UP001642409"/>
    </source>
</evidence>
<dbReference type="EMBL" id="CAXDID020000279">
    <property type="protein sequence ID" value="CAL6069645.1"/>
    <property type="molecule type" value="Genomic_DNA"/>
</dbReference>